<feature type="domain" description="Alginate lyase" evidence="4">
    <location>
        <begin position="92"/>
        <end position="330"/>
    </location>
</feature>
<dbReference type="Pfam" id="PF05426">
    <property type="entry name" value="Alginate_lyase"/>
    <property type="match status" value="1"/>
</dbReference>
<reference evidence="6 7" key="2">
    <citation type="submission" date="2017-07" db="EMBL/GenBank/DDBJ databases">
        <title>Candidatus Dactylopiibacterium carminicum, a nitrogen-fixing symbiont of the cochineal insect Dactylopius coccus and Dactylopius opuntiae (Hemiptera: Coccoidea: Dactylopiidae).</title>
        <authorList>
            <person name="Vera A."/>
        </authorList>
    </citation>
    <scope>NUCLEOTIDE SEQUENCE [LARGE SCALE GENOMIC DNA]</scope>
    <source>
        <strain evidence="6 7">NFDCM</strain>
    </source>
</reference>
<evidence type="ECO:0000256" key="3">
    <source>
        <dbReference type="SAM" id="SignalP"/>
    </source>
</evidence>
<feature type="signal peptide" evidence="3">
    <location>
        <begin position="1"/>
        <end position="37"/>
    </location>
</feature>
<dbReference type="EMBL" id="MDUX01000002">
    <property type="protein sequence ID" value="KAF7600691.1"/>
    <property type="molecule type" value="Genomic_DNA"/>
</dbReference>
<keyword evidence="2" id="KW-0456">Lyase</keyword>
<accession>A0A272ESA2</accession>
<keyword evidence="8" id="KW-1185">Reference proteome</keyword>
<dbReference type="EMBL" id="NMRN01000025">
    <property type="protein sequence ID" value="PAS92993.1"/>
    <property type="molecule type" value="Genomic_DNA"/>
</dbReference>
<proteinExistence type="predicted"/>
<evidence type="ECO:0000313" key="5">
    <source>
        <dbReference type="EMBL" id="KAF7600691.1"/>
    </source>
</evidence>
<dbReference type="OrthoDB" id="6972889at2"/>
<reference evidence="5 8" key="1">
    <citation type="submission" date="2016-08" db="EMBL/GenBank/DDBJ databases">
        <title>Candidatus Dactylopiibacterium carminicum genome sequence.</title>
        <authorList>
            <person name="Ramirez-Puebla S.T."/>
            <person name="Ormeno-Orrillo E."/>
            <person name="Vera-Ponce De Leon A."/>
            <person name="Luis L."/>
            <person name="Sanchez-Flores A."/>
            <person name="Monica R."/>
            <person name="Martinez-Romero E."/>
        </authorList>
    </citation>
    <scope>NUCLEOTIDE SEQUENCE [LARGE SCALE GENOMIC DNA]</scope>
    <source>
        <strain evidence="5">END1</strain>
    </source>
</reference>
<dbReference type="GO" id="GO:0042597">
    <property type="term" value="C:periplasmic space"/>
    <property type="evidence" value="ECO:0007669"/>
    <property type="project" value="InterPro"/>
</dbReference>
<evidence type="ECO:0000256" key="1">
    <source>
        <dbReference type="ARBA" id="ARBA00022729"/>
    </source>
</evidence>
<dbReference type="SUPFAM" id="SSF48230">
    <property type="entry name" value="Chondroitin AC/alginate lyase"/>
    <property type="match status" value="1"/>
</dbReference>
<evidence type="ECO:0000313" key="8">
    <source>
        <dbReference type="Proteomes" id="UP000623509"/>
    </source>
</evidence>
<keyword evidence="1 3" id="KW-0732">Signal</keyword>
<evidence type="ECO:0000313" key="6">
    <source>
        <dbReference type="EMBL" id="PAS92993.1"/>
    </source>
</evidence>
<evidence type="ECO:0000259" key="4">
    <source>
        <dbReference type="Pfam" id="PF05426"/>
    </source>
</evidence>
<dbReference type="RefSeq" id="WP_095523039.1">
    <property type="nucleotide sequence ID" value="NZ_MDUX01000002.1"/>
</dbReference>
<feature type="chain" id="PRO_5012267245" description="Alginate lyase domain-containing protein" evidence="3">
    <location>
        <begin position="38"/>
        <end position="392"/>
    </location>
</feature>
<organism evidence="6 7">
    <name type="scientific">Candidatus Dactylopiibacterium carminicum</name>
    <dbReference type="NCBI Taxonomy" id="857335"/>
    <lineage>
        <taxon>Bacteria</taxon>
        <taxon>Pseudomonadati</taxon>
        <taxon>Pseudomonadota</taxon>
        <taxon>Betaproteobacteria</taxon>
        <taxon>Rhodocyclales</taxon>
        <taxon>Rhodocyclaceae</taxon>
        <taxon>Candidatus Dactylopiibacterium</taxon>
    </lineage>
</organism>
<protein>
    <recommendedName>
        <fullName evidence="4">Alginate lyase domain-containing protein</fullName>
    </recommendedName>
</protein>
<comment type="caution">
    <text evidence="6">The sequence shown here is derived from an EMBL/GenBank/DDBJ whole genome shotgun (WGS) entry which is preliminary data.</text>
</comment>
<dbReference type="InterPro" id="IPR008929">
    <property type="entry name" value="Chondroitin_lyas"/>
</dbReference>
<name>A0A272ESA2_9RHOO</name>
<evidence type="ECO:0000313" key="7">
    <source>
        <dbReference type="Proteomes" id="UP000216107"/>
    </source>
</evidence>
<dbReference type="GO" id="GO:0016829">
    <property type="term" value="F:lyase activity"/>
    <property type="evidence" value="ECO:0007669"/>
    <property type="project" value="UniProtKB-KW"/>
</dbReference>
<dbReference type="AlphaFoldDB" id="A0A272ESA2"/>
<evidence type="ECO:0000256" key="2">
    <source>
        <dbReference type="ARBA" id="ARBA00023239"/>
    </source>
</evidence>
<dbReference type="Proteomes" id="UP000623509">
    <property type="component" value="Unassembled WGS sequence"/>
</dbReference>
<dbReference type="Proteomes" id="UP000216107">
    <property type="component" value="Unassembled WGS sequence"/>
</dbReference>
<dbReference type="InterPro" id="IPR008397">
    <property type="entry name" value="Alginate_lyase_dom"/>
</dbReference>
<dbReference type="Gene3D" id="1.50.10.100">
    <property type="entry name" value="Chondroitin AC/alginate lyase"/>
    <property type="match status" value="1"/>
</dbReference>
<gene>
    <name evidence="5" type="ORF">BGI27_00845</name>
    <name evidence="6" type="ORF">CGU29_09430</name>
</gene>
<sequence>MNPMDCHPERIAAPLRRVLLGIGLCLGSLCAAQQAQAHSFEQAVVKDPTASFIDVPARRAYLQKAVTEGQLDDRLRSALPAIEDCRSTPRIQAQTGPMVIPSRYLSGNTGAIHPDYERVVALYRDFEDSLGRLSSLYVLTGNSDYAGCVLDQLADWADAGALLDYTPSERKQAWYQTEWSVGVAAMSLSLVITDPALDAGKKTRVLDWLKRVSYKQISEPGADISCCNNHSYWRGLQATMIGALTGDDALYRWGLGRYAQGIGQIAADGSFPLEMTRREQALHYQNYALQPLTMIAQIASRQGLDLYAYRENGRDIHDAVRFTLAAIQDETLIARHASEKQNRRAFAAGRGDLAWMEYYRTRFPLPDLGPLLSKPFFYPRNGGAVTLFVYTP</sequence>